<evidence type="ECO:0000256" key="3">
    <source>
        <dbReference type="ARBA" id="ARBA00008741"/>
    </source>
</evidence>
<evidence type="ECO:0000313" key="14">
    <source>
        <dbReference type="Proteomes" id="UP000633814"/>
    </source>
</evidence>
<evidence type="ECO:0000256" key="6">
    <source>
        <dbReference type="ARBA" id="ARBA00022475"/>
    </source>
</evidence>
<keyword evidence="6 12" id="KW-1003">Cell membrane</keyword>
<evidence type="ECO:0000256" key="7">
    <source>
        <dbReference type="ARBA" id="ARBA00022519"/>
    </source>
</evidence>
<name>A0ABS8C195_9ALTE</name>
<dbReference type="RefSeq" id="WP_226750188.1">
    <property type="nucleotide sequence ID" value="NZ_JAEINI020000002.1"/>
</dbReference>
<keyword evidence="9 12" id="KW-0201">Cytochrome c-type biogenesis</keyword>
<accession>A0ABS8C195</accession>
<sequence length="96" mass="11421">MLLSSLLNTFWQLSSELPVQLFGVFPFYFASFSDFLAMASNGISYSFFVWLSFGLTYLLLMGLLWWSYFQQRQFKQQLAAKMAREQRIKQYQEQQS</sequence>
<keyword evidence="5 12" id="KW-0813">Transport</keyword>
<comment type="similarity">
    <text evidence="3 12">Belongs to the CcmD/CycX/HelD family.</text>
</comment>
<feature type="transmembrane region" description="Helical" evidence="12">
    <location>
        <begin position="21"/>
        <end position="39"/>
    </location>
</feature>
<keyword evidence="8 12" id="KW-0812">Transmembrane</keyword>
<dbReference type="Proteomes" id="UP000633814">
    <property type="component" value="Unassembled WGS sequence"/>
</dbReference>
<keyword evidence="14" id="KW-1185">Reference proteome</keyword>
<comment type="function">
    <text evidence="1 12">Required for the export of heme to the periplasm for the biogenesis of c-type cytochromes.</text>
</comment>
<keyword evidence="11 12" id="KW-0472">Membrane</keyword>
<evidence type="ECO:0000256" key="4">
    <source>
        <dbReference type="ARBA" id="ARBA00016461"/>
    </source>
</evidence>
<evidence type="ECO:0000256" key="1">
    <source>
        <dbReference type="ARBA" id="ARBA00002442"/>
    </source>
</evidence>
<dbReference type="PANTHER" id="PTHR37531:SF1">
    <property type="entry name" value="HEME EXPORTER PROTEIN D"/>
    <property type="match status" value="1"/>
</dbReference>
<comment type="subcellular location">
    <subcellularLocation>
        <location evidence="2 12">Cell inner membrane</location>
        <topology evidence="2 12">Single-pass membrane protein</topology>
    </subcellularLocation>
</comment>
<evidence type="ECO:0000313" key="13">
    <source>
        <dbReference type="EMBL" id="MCB5226098.1"/>
    </source>
</evidence>
<gene>
    <name evidence="13" type="primary">ccmD</name>
    <name evidence="13" type="ORF">JAO78_004645</name>
</gene>
<keyword evidence="10 12" id="KW-1133">Transmembrane helix</keyword>
<dbReference type="EMBL" id="JAEINI020000002">
    <property type="protein sequence ID" value="MCB5226098.1"/>
    <property type="molecule type" value="Genomic_DNA"/>
</dbReference>
<evidence type="ECO:0000256" key="12">
    <source>
        <dbReference type="RuleBase" id="RU363101"/>
    </source>
</evidence>
<organism evidence="13 14">
    <name type="scientific">Alishewanella maricola</name>
    <dbReference type="NCBI Taxonomy" id="2795740"/>
    <lineage>
        <taxon>Bacteria</taxon>
        <taxon>Pseudomonadati</taxon>
        <taxon>Pseudomonadota</taxon>
        <taxon>Gammaproteobacteria</taxon>
        <taxon>Alteromonadales</taxon>
        <taxon>Alteromonadaceae</taxon>
        <taxon>Alishewanella</taxon>
    </lineage>
</organism>
<protein>
    <recommendedName>
        <fullName evidence="4 12">Heme exporter protein D</fullName>
    </recommendedName>
</protein>
<evidence type="ECO:0000256" key="8">
    <source>
        <dbReference type="ARBA" id="ARBA00022692"/>
    </source>
</evidence>
<comment type="caution">
    <text evidence="12">Lacks conserved residue(s) required for the propagation of feature annotation.</text>
</comment>
<evidence type="ECO:0000256" key="9">
    <source>
        <dbReference type="ARBA" id="ARBA00022748"/>
    </source>
</evidence>
<evidence type="ECO:0000256" key="10">
    <source>
        <dbReference type="ARBA" id="ARBA00022989"/>
    </source>
</evidence>
<dbReference type="Pfam" id="PF04995">
    <property type="entry name" value="CcmD"/>
    <property type="match status" value="1"/>
</dbReference>
<proteinExistence type="inferred from homology"/>
<dbReference type="InterPro" id="IPR007078">
    <property type="entry name" value="Haem_export_protD_CcmD"/>
</dbReference>
<dbReference type="NCBIfam" id="TIGR03141">
    <property type="entry name" value="cytochro_ccmD"/>
    <property type="match status" value="1"/>
</dbReference>
<dbReference type="PANTHER" id="PTHR37531">
    <property type="entry name" value="HEME EXPORTER PROTEIN D"/>
    <property type="match status" value="1"/>
</dbReference>
<evidence type="ECO:0000256" key="2">
    <source>
        <dbReference type="ARBA" id="ARBA00004377"/>
    </source>
</evidence>
<evidence type="ECO:0000256" key="5">
    <source>
        <dbReference type="ARBA" id="ARBA00022448"/>
    </source>
</evidence>
<feature type="transmembrane region" description="Helical" evidence="12">
    <location>
        <begin position="45"/>
        <end position="66"/>
    </location>
</feature>
<keyword evidence="7 12" id="KW-0997">Cell inner membrane</keyword>
<dbReference type="InterPro" id="IPR052075">
    <property type="entry name" value="Heme_exporter_D"/>
</dbReference>
<reference evidence="13 14" key="1">
    <citation type="submission" date="2021-10" db="EMBL/GenBank/DDBJ databases">
        <title>Alishewanella koreense sp. nov. isolated from seawater of southwestern coast in South Korea and the proposal for the reclassification of Rheinheimera perlucida and Rheinheimera tuosuensis as Arsukibacterium perlucida and Arsukibacterium tuosuensis.</title>
        <authorList>
            <person name="Kim K.H."/>
            <person name="Ruan W."/>
            <person name="Kim K.R."/>
            <person name="Baek J.H."/>
            <person name="Jeon C.O."/>
        </authorList>
    </citation>
    <scope>NUCLEOTIDE SEQUENCE [LARGE SCALE GENOMIC DNA]</scope>
    <source>
        <strain evidence="13 14">16-MA</strain>
    </source>
</reference>
<comment type="caution">
    <text evidence="13">The sequence shown here is derived from an EMBL/GenBank/DDBJ whole genome shotgun (WGS) entry which is preliminary data.</text>
</comment>
<evidence type="ECO:0000256" key="11">
    <source>
        <dbReference type="ARBA" id="ARBA00023136"/>
    </source>
</evidence>